<protein>
    <submittedName>
        <fullName evidence="4">Uncharacterized protein</fullName>
    </submittedName>
</protein>
<name>A0A6J7XHL9_9CAUD</name>
<organism evidence="4">
    <name type="scientific">uncultured Caudovirales phage</name>
    <dbReference type="NCBI Taxonomy" id="2100421"/>
    <lineage>
        <taxon>Viruses</taxon>
        <taxon>Duplodnaviria</taxon>
        <taxon>Heunggongvirae</taxon>
        <taxon>Uroviricota</taxon>
        <taxon>Caudoviricetes</taxon>
        <taxon>Peduoviridae</taxon>
        <taxon>Maltschvirus</taxon>
        <taxon>Maltschvirus maltsch</taxon>
    </lineage>
</organism>
<proteinExistence type="predicted"/>
<evidence type="ECO:0000313" key="2">
    <source>
        <dbReference type="EMBL" id="CAB4202791.1"/>
    </source>
</evidence>
<sequence>MSLRESENRDLKKLAEWHLEQAKKCRNVEQVGERDFHVWAATLVSVTKAYR</sequence>
<gene>
    <name evidence="1" type="ORF">UFOVP1013_19</name>
    <name evidence="2" type="ORF">UFOVP1364_36</name>
    <name evidence="3" type="ORF">UFOVP1462_19</name>
    <name evidence="4" type="ORF">UFOVP1550_28</name>
</gene>
<evidence type="ECO:0000313" key="3">
    <source>
        <dbReference type="EMBL" id="CAB4214162.1"/>
    </source>
</evidence>
<dbReference type="EMBL" id="LR797313">
    <property type="protein sequence ID" value="CAB4202791.1"/>
    <property type="molecule type" value="Genomic_DNA"/>
</dbReference>
<dbReference type="EMBL" id="LR796960">
    <property type="protein sequence ID" value="CAB4177981.1"/>
    <property type="molecule type" value="Genomic_DNA"/>
</dbReference>
<evidence type="ECO:0000313" key="1">
    <source>
        <dbReference type="EMBL" id="CAB4177981.1"/>
    </source>
</evidence>
<dbReference type="EMBL" id="LR798392">
    <property type="protein sequence ID" value="CAB5228715.1"/>
    <property type="molecule type" value="Genomic_DNA"/>
</dbReference>
<dbReference type="EMBL" id="LR797410">
    <property type="protein sequence ID" value="CAB4214162.1"/>
    <property type="molecule type" value="Genomic_DNA"/>
</dbReference>
<evidence type="ECO:0000313" key="4">
    <source>
        <dbReference type="EMBL" id="CAB5228715.1"/>
    </source>
</evidence>
<accession>A0A6J7XHL9</accession>
<reference evidence="4" key="1">
    <citation type="submission" date="2020-05" db="EMBL/GenBank/DDBJ databases">
        <authorList>
            <person name="Chiriac C."/>
            <person name="Salcher M."/>
            <person name="Ghai R."/>
            <person name="Kavagutti S V."/>
        </authorList>
    </citation>
    <scope>NUCLEOTIDE SEQUENCE</scope>
</reference>